<protein>
    <submittedName>
        <fullName evidence="1">Uncharacterized protein</fullName>
    </submittedName>
</protein>
<dbReference type="EMBL" id="HACG01038243">
    <property type="protein sequence ID" value="CEK85108.1"/>
    <property type="molecule type" value="Transcribed_RNA"/>
</dbReference>
<reference evidence="1" key="1">
    <citation type="submission" date="2014-12" db="EMBL/GenBank/DDBJ databases">
        <title>Insight into the proteome of Arion vulgaris.</title>
        <authorList>
            <person name="Aradska J."/>
            <person name="Bulat T."/>
            <person name="Smidak R."/>
            <person name="Sarate P."/>
            <person name="Gangsoo J."/>
            <person name="Sialana F."/>
            <person name="Bilban M."/>
            <person name="Lubec G."/>
        </authorList>
    </citation>
    <scope>NUCLEOTIDE SEQUENCE</scope>
    <source>
        <tissue evidence="1">Skin</tissue>
    </source>
</reference>
<sequence>SVLEDLDCDDDIKYEDVQKKMDTLSRTQTKKLTVNITQTKVIRNNHTKKPENPILLENEIIEKVQGFCITGKYRIAW</sequence>
<name>A0A0B7AWA4_9EUPU</name>
<dbReference type="AlphaFoldDB" id="A0A0B7AWA4"/>
<accession>A0A0B7AWA4</accession>
<proteinExistence type="predicted"/>
<feature type="non-terminal residue" evidence="1">
    <location>
        <position position="1"/>
    </location>
</feature>
<gene>
    <name evidence="1" type="primary">ORF146447</name>
</gene>
<organism evidence="1">
    <name type="scientific">Arion vulgaris</name>
    <dbReference type="NCBI Taxonomy" id="1028688"/>
    <lineage>
        <taxon>Eukaryota</taxon>
        <taxon>Metazoa</taxon>
        <taxon>Spiralia</taxon>
        <taxon>Lophotrochozoa</taxon>
        <taxon>Mollusca</taxon>
        <taxon>Gastropoda</taxon>
        <taxon>Heterobranchia</taxon>
        <taxon>Euthyneura</taxon>
        <taxon>Panpulmonata</taxon>
        <taxon>Eupulmonata</taxon>
        <taxon>Stylommatophora</taxon>
        <taxon>Helicina</taxon>
        <taxon>Arionoidea</taxon>
        <taxon>Arionidae</taxon>
        <taxon>Arion</taxon>
    </lineage>
</organism>
<evidence type="ECO:0000313" key="1">
    <source>
        <dbReference type="EMBL" id="CEK85108.1"/>
    </source>
</evidence>